<dbReference type="Pfam" id="PF21252">
    <property type="entry name" value="Glyco_hydro_109_C"/>
    <property type="match status" value="1"/>
</dbReference>
<accession>A0A328UDE0</accession>
<dbReference type="InterPro" id="IPR049303">
    <property type="entry name" value="Glyco_hydro_109_C"/>
</dbReference>
<proteinExistence type="inferred from homology"/>
<feature type="domain" description="Glycosyl hydrolase 109 C-terminal" evidence="7">
    <location>
        <begin position="140"/>
        <end position="302"/>
    </location>
</feature>
<evidence type="ECO:0000256" key="4">
    <source>
        <dbReference type="ARBA" id="ARBA00023027"/>
    </source>
</evidence>
<dbReference type="Gene3D" id="3.40.50.720">
    <property type="entry name" value="NAD(P)-binding Rossmann-like Domain"/>
    <property type="match status" value="1"/>
</dbReference>
<evidence type="ECO:0000256" key="2">
    <source>
        <dbReference type="ARBA" id="ARBA00009329"/>
    </source>
</evidence>
<dbReference type="PANTHER" id="PTHR43818">
    <property type="entry name" value="BCDNA.GH03377"/>
    <property type="match status" value="1"/>
</dbReference>
<keyword evidence="4" id="KW-0520">NAD</keyword>
<dbReference type="InterPro" id="IPR000683">
    <property type="entry name" value="Gfo/Idh/MocA-like_OxRdtase_N"/>
</dbReference>
<keyword evidence="3" id="KW-0378">Hydrolase</keyword>
<dbReference type="GO" id="GO:0000166">
    <property type="term" value="F:nucleotide binding"/>
    <property type="evidence" value="ECO:0007669"/>
    <property type="project" value="InterPro"/>
</dbReference>
<organism evidence="8 9">
    <name type="scientific">Hydrogeniiclostridium mannosilyticum</name>
    <dbReference type="NCBI Taxonomy" id="2764322"/>
    <lineage>
        <taxon>Bacteria</taxon>
        <taxon>Bacillati</taxon>
        <taxon>Bacillota</taxon>
        <taxon>Clostridia</taxon>
        <taxon>Eubacteriales</taxon>
        <taxon>Acutalibacteraceae</taxon>
        <taxon>Hydrogeniiclostridium</taxon>
    </lineage>
</organism>
<gene>
    <name evidence="8" type="ORF">DPQ25_09280</name>
</gene>
<comment type="cofactor">
    <cofactor evidence="1">
        <name>NAD(+)</name>
        <dbReference type="ChEBI" id="CHEBI:57540"/>
    </cofactor>
</comment>
<dbReference type="InterPro" id="IPR036291">
    <property type="entry name" value="NAD(P)-bd_dom_sf"/>
</dbReference>
<dbReference type="InterPro" id="IPR050463">
    <property type="entry name" value="Gfo/Idh/MocA_oxidrdct_glycsds"/>
</dbReference>
<protein>
    <submittedName>
        <fullName evidence="8">Gfo/Idh/MocA family oxidoreductase</fullName>
    </submittedName>
</protein>
<dbReference type="Pfam" id="PF01408">
    <property type="entry name" value="GFO_IDH_MocA"/>
    <property type="match status" value="1"/>
</dbReference>
<evidence type="ECO:0000256" key="1">
    <source>
        <dbReference type="ARBA" id="ARBA00001911"/>
    </source>
</evidence>
<comment type="caution">
    <text evidence="8">The sequence shown here is derived from an EMBL/GenBank/DDBJ whole genome shotgun (WGS) entry which is preliminary data.</text>
</comment>
<dbReference type="GO" id="GO:0016798">
    <property type="term" value="F:hydrolase activity, acting on glycosyl bonds"/>
    <property type="evidence" value="ECO:0007669"/>
    <property type="project" value="UniProtKB-KW"/>
</dbReference>
<evidence type="ECO:0000313" key="9">
    <source>
        <dbReference type="Proteomes" id="UP000249377"/>
    </source>
</evidence>
<dbReference type="Gene3D" id="3.30.360.10">
    <property type="entry name" value="Dihydrodipicolinate Reductase, domain 2"/>
    <property type="match status" value="1"/>
</dbReference>
<dbReference type="AlphaFoldDB" id="A0A328UDE0"/>
<dbReference type="Proteomes" id="UP000249377">
    <property type="component" value="Unassembled WGS sequence"/>
</dbReference>
<evidence type="ECO:0000259" key="7">
    <source>
        <dbReference type="Pfam" id="PF21252"/>
    </source>
</evidence>
<name>A0A328UDE0_9FIRM</name>
<sequence length="410" mass="45935">MAVKKLRVGLIGLGARGSSLLESVLLPMEDVEITAVCDVYEDRTASATALLEKAGKHAPSALQSADQLLRMPALDAVVICSSWETHIPLTISAMKAGVPVACEVGGAYSVEDCWQLVRAQEQSGTPFMFLENCCFGRNELMVLNMARQGLFGEIVHCQGGYRHDLREEVANGWKNRHYRLDNYLRRNCENYPTHELGPIAQVLNINRGNRMLALVSVASKAVGLEAYLEQKGLSLLPGGKPRFAQGDVITTIIRCAGGETIQLTLDTTLPRPYSRGFHIQGTKGMYEEDNRSIFLDGTHNAYDFDWKPQWNNIEGYRAQYEHPIWQKYLHKGVRGTHDGMDWLEFRRFFDCIKYREQPPLDVYDAASWMCISALSEESIAAGGAPVSIPDFTSGYWITRRPIELDSVHFL</sequence>
<comment type="similarity">
    <text evidence="2">Belongs to the Gfo/Idh/MocA family. Glycosyl hydrolase 109 subfamily.</text>
</comment>
<keyword evidence="9" id="KW-1185">Reference proteome</keyword>
<evidence type="ECO:0000256" key="3">
    <source>
        <dbReference type="ARBA" id="ARBA00022801"/>
    </source>
</evidence>
<evidence type="ECO:0000256" key="5">
    <source>
        <dbReference type="ARBA" id="ARBA00023295"/>
    </source>
</evidence>
<evidence type="ECO:0000259" key="6">
    <source>
        <dbReference type="Pfam" id="PF01408"/>
    </source>
</evidence>
<dbReference type="PANTHER" id="PTHR43818:SF1">
    <property type="entry name" value="GLYCOSYL HYDROLASE FAMILY 109 PROTEIN"/>
    <property type="match status" value="1"/>
</dbReference>
<reference evidence="8 9" key="1">
    <citation type="submission" date="2018-06" db="EMBL/GenBank/DDBJ databases">
        <title>Noncontiguous genome sequence of Ruminococcaceae bacterium ASD2818.</title>
        <authorList>
            <person name="Chaplin A.V."/>
            <person name="Sokolova S.R."/>
            <person name="Kochetkova T.O."/>
            <person name="Goltsov A.Y."/>
            <person name="Trofimov D.Y."/>
            <person name="Efimov B.A."/>
        </authorList>
    </citation>
    <scope>NUCLEOTIDE SEQUENCE [LARGE SCALE GENOMIC DNA]</scope>
    <source>
        <strain evidence="8 9">ASD2818</strain>
    </source>
</reference>
<dbReference type="EMBL" id="QLYR01000005">
    <property type="protein sequence ID" value="RAQ28505.1"/>
    <property type="molecule type" value="Genomic_DNA"/>
</dbReference>
<feature type="domain" description="Gfo/Idh/MocA-like oxidoreductase N-terminal" evidence="6">
    <location>
        <begin position="6"/>
        <end position="127"/>
    </location>
</feature>
<dbReference type="RefSeq" id="WP_112332888.1">
    <property type="nucleotide sequence ID" value="NZ_QLYR01000005.1"/>
</dbReference>
<dbReference type="SUPFAM" id="SSF51735">
    <property type="entry name" value="NAD(P)-binding Rossmann-fold domains"/>
    <property type="match status" value="1"/>
</dbReference>
<evidence type="ECO:0000313" key="8">
    <source>
        <dbReference type="EMBL" id="RAQ28505.1"/>
    </source>
</evidence>
<keyword evidence="5" id="KW-0326">Glycosidase</keyword>